<dbReference type="ExpressionAtlas" id="M1C9J9">
    <property type="expression patterns" value="baseline"/>
</dbReference>
<sequence length="50" mass="5976">MTPNCTSIHLLYISFYQEDKSCDQVILTFAKLHFNTLQKMHKRELCDITR</sequence>
<dbReference type="GO" id="GO:0010333">
    <property type="term" value="F:terpene synthase activity"/>
    <property type="evidence" value="ECO:0007669"/>
    <property type="project" value="InterPro"/>
</dbReference>
<dbReference type="Proteomes" id="UP000011115">
    <property type="component" value="Unassembled WGS sequence"/>
</dbReference>
<dbReference type="InterPro" id="IPR036965">
    <property type="entry name" value="Terpene_synth_N_sf"/>
</dbReference>
<dbReference type="Gene3D" id="1.10.600.10">
    <property type="entry name" value="Farnesyl Diphosphate Synthase"/>
    <property type="match status" value="1"/>
</dbReference>
<evidence type="ECO:0000313" key="1">
    <source>
        <dbReference type="EnsemblPlants" id="PGSC0003DMT400062801"/>
    </source>
</evidence>
<keyword evidence="2" id="KW-1185">Reference proteome</keyword>
<reference evidence="1" key="2">
    <citation type="submission" date="2015-06" db="UniProtKB">
        <authorList>
            <consortium name="EnsemblPlants"/>
        </authorList>
    </citation>
    <scope>IDENTIFICATION</scope>
    <source>
        <strain evidence="1">DM1-3 516 R44</strain>
    </source>
</reference>
<dbReference type="Gramene" id="PGSC0003DMT400062801">
    <property type="protein sequence ID" value="PGSC0003DMT400062801"/>
    <property type="gene ID" value="PGSC0003DMG400024444"/>
</dbReference>
<name>M1C9J9_SOLTU</name>
<dbReference type="HOGENOM" id="CLU_3128073_0_0_1"/>
<reference evidence="2" key="1">
    <citation type="journal article" date="2011" name="Nature">
        <title>Genome sequence and analysis of the tuber crop potato.</title>
        <authorList>
            <consortium name="The Potato Genome Sequencing Consortium"/>
        </authorList>
    </citation>
    <scope>NUCLEOTIDE SEQUENCE [LARGE SCALE GENOMIC DNA]</scope>
    <source>
        <strain evidence="2">cv. DM1-3 516 R44</strain>
    </source>
</reference>
<organism evidence="1 2">
    <name type="scientific">Solanum tuberosum</name>
    <name type="common">Potato</name>
    <dbReference type="NCBI Taxonomy" id="4113"/>
    <lineage>
        <taxon>Eukaryota</taxon>
        <taxon>Viridiplantae</taxon>
        <taxon>Streptophyta</taxon>
        <taxon>Embryophyta</taxon>
        <taxon>Tracheophyta</taxon>
        <taxon>Spermatophyta</taxon>
        <taxon>Magnoliopsida</taxon>
        <taxon>eudicotyledons</taxon>
        <taxon>Gunneridae</taxon>
        <taxon>Pentapetalae</taxon>
        <taxon>asterids</taxon>
        <taxon>lamiids</taxon>
        <taxon>Solanales</taxon>
        <taxon>Solanaceae</taxon>
        <taxon>Solanoideae</taxon>
        <taxon>Solaneae</taxon>
        <taxon>Solanum</taxon>
    </lineage>
</organism>
<accession>M1C9J9</accession>
<evidence type="ECO:0000313" key="2">
    <source>
        <dbReference type="Proteomes" id="UP000011115"/>
    </source>
</evidence>
<dbReference type="AlphaFoldDB" id="M1C9J9"/>
<dbReference type="EnsemblPlants" id="PGSC0003DMT400062801">
    <property type="protein sequence ID" value="PGSC0003DMT400062801"/>
    <property type="gene ID" value="PGSC0003DMG400024444"/>
</dbReference>
<dbReference type="Gene3D" id="1.50.10.130">
    <property type="entry name" value="Terpene synthase, N-terminal domain"/>
    <property type="match status" value="1"/>
</dbReference>
<proteinExistence type="predicted"/>
<protein>
    <submittedName>
        <fullName evidence="1">Uncharacterized protein</fullName>
    </submittedName>
</protein>
<dbReference type="InterPro" id="IPR008949">
    <property type="entry name" value="Isoprenoid_synthase_dom_sf"/>
</dbReference>